<dbReference type="Pfam" id="PF03473">
    <property type="entry name" value="MOSC"/>
    <property type="match status" value="1"/>
</dbReference>
<comment type="caution">
    <text evidence="2">The sequence shown here is derived from an EMBL/GenBank/DDBJ whole genome shotgun (WGS) entry which is preliminary data.</text>
</comment>
<proteinExistence type="predicted"/>
<accession>A0ABY1NF71</accession>
<protein>
    <submittedName>
        <fullName evidence="2">MOSC domain-containing protein YiiM</fullName>
    </submittedName>
</protein>
<dbReference type="PROSITE" id="PS51340">
    <property type="entry name" value="MOSC"/>
    <property type="match status" value="1"/>
</dbReference>
<name>A0ABY1NF71_9HYPH</name>
<evidence type="ECO:0000313" key="2">
    <source>
        <dbReference type="EMBL" id="SMP08167.1"/>
    </source>
</evidence>
<sequence length="229" mass="25161">MTPTSTILGLFTGQPQQRWDGKAPSAIGKSRTEGRLEVGPNGFLLDGQADLAVHGGPEKAIHHYASEHYETWKDTFPDLAGKFLPGGFGENISSQGFVEADLCIGDVFEAGTVRLQISQGRQPCWKLNLHTENPAMAASFQKSARTGWYYRVLDPGFIEAGDTLTLIDRPCPTWNLKEVILARFNPKLDRETALGLSSLSELADPWRAAFTKKADPGFQEDTSRRLPDG</sequence>
<dbReference type="PANTHER" id="PTHR30212">
    <property type="entry name" value="PROTEIN YIIM"/>
    <property type="match status" value="1"/>
</dbReference>
<dbReference type="InterPro" id="IPR011037">
    <property type="entry name" value="Pyrv_Knase-like_insert_dom_sf"/>
</dbReference>
<dbReference type="Gene3D" id="2.40.33.20">
    <property type="entry name" value="PK beta-barrel domain-like"/>
    <property type="match status" value="1"/>
</dbReference>
<dbReference type="InterPro" id="IPR005302">
    <property type="entry name" value="MoCF_Sase_C"/>
</dbReference>
<organism evidence="2 3">
    <name type="scientific">Roseibium denhamense</name>
    <dbReference type="NCBI Taxonomy" id="76305"/>
    <lineage>
        <taxon>Bacteria</taxon>
        <taxon>Pseudomonadati</taxon>
        <taxon>Pseudomonadota</taxon>
        <taxon>Alphaproteobacteria</taxon>
        <taxon>Hyphomicrobiales</taxon>
        <taxon>Stappiaceae</taxon>
        <taxon>Roseibium</taxon>
    </lineage>
</organism>
<feature type="domain" description="MOSC" evidence="1">
    <location>
        <begin position="30"/>
        <end position="167"/>
    </location>
</feature>
<dbReference type="PANTHER" id="PTHR30212:SF2">
    <property type="entry name" value="PROTEIN YIIM"/>
    <property type="match status" value="1"/>
</dbReference>
<evidence type="ECO:0000313" key="3">
    <source>
        <dbReference type="Proteomes" id="UP001157914"/>
    </source>
</evidence>
<reference evidence="2 3" key="1">
    <citation type="submission" date="2017-05" db="EMBL/GenBank/DDBJ databases">
        <authorList>
            <person name="Varghese N."/>
            <person name="Submissions S."/>
        </authorList>
    </citation>
    <scope>NUCLEOTIDE SEQUENCE [LARGE SCALE GENOMIC DNA]</scope>
    <source>
        <strain evidence="2 3">DSM 15949</strain>
    </source>
</reference>
<dbReference type="EMBL" id="FXTT01000001">
    <property type="protein sequence ID" value="SMP08167.1"/>
    <property type="molecule type" value="Genomic_DNA"/>
</dbReference>
<evidence type="ECO:0000259" key="1">
    <source>
        <dbReference type="PROSITE" id="PS51340"/>
    </source>
</evidence>
<dbReference type="RefSeq" id="WP_155189251.1">
    <property type="nucleotide sequence ID" value="NZ_BAAAEA010000001.1"/>
</dbReference>
<dbReference type="Proteomes" id="UP001157914">
    <property type="component" value="Unassembled WGS sequence"/>
</dbReference>
<keyword evidence="3" id="KW-1185">Reference proteome</keyword>
<dbReference type="InterPro" id="IPR052353">
    <property type="entry name" value="Benzoxazolinone_Detox_Enz"/>
</dbReference>
<gene>
    <name evidence="2" type="ORF">SAMN06265374_0939</name>
</gene>
<dbReference type="SUPFAM" id="SSF50800">
    <property type="entry name" value="PK beta-barrel domain-like"/>
    <property type="match status" value="1"/>
</dbReference>